<evidence type="ECO:0000313" key="1">
    <source>
        <dbReference type="EMBL" id="MQL55426.1"/>
    </source>
</evidence>
<reference evidence="1 4" key="1">
    <citation type="submission" date="2019-10" db="EMBL/GenBank/DDBJ databases">
        <title>Comparative genomics of sulfur disproportionating microorganisms.</title>
        <authorList>
            <person name="Ward L.M."/>
            <person name="Bertran E."/>
            <person name="Johnston D."/>
        </authorList>
    </citation>
    <scope>NUCLEOTIDE SEQUENCE [LARGE SCALE GENOMIC DNA]</scope>
    <source>
        <strain evidence="1 4">DSM 3772</strain>
    </source>
</reference>
<dbReference type="SUPFAM" id="SSF75169">
    <property type="entry name" value="DsrEFH-like"/>
    <property type="match status" value="1"/>
</dbReference>
<dbReference type="KEGG" id="aamb:D1866_02160"/>
<dbReference type="InterPro" id="IPR027396">
    <property type="entry name" value="DsrEFH-like"/>
</dbReference>
<dbReference type="Proteomes" id="UP000474054">
    <property type="component" value="Unassembled WGS sequence"/>
</dbReference>
<evidence type="ECO:0000313" key="3">
    <source>
        <dbReference type="Proteomes" id="UP000426328"/>
    </source>
</evidence>
<evidence type="ECO:0000313" key="4">
    <source>
        <dbReference type="Proteomes" id="UP000474054"/>
    </source>
</evidence>
<dbReference type="Gene3D" id="3.40.1260.10">
    <property type="entry name" value="DsrEFH-like"/>
    <property type="match status" value="1"/>
</dbReference>
<dbReference type="Proteomes" id="UP000426328">
    <property type="component" value="Chromosome"/>
</dbReference>
<dbReference type="EMBL" id="CP045482">
    <property type="protein sequence ID" value="QGR20962.1"/>
    <property type="molecule type" value="Genomic_DNA"/>
</dbReference>
<dbReference type="GeneID" id="42778504"/>
<evidence type="ECO:0000313" key="2">
    <source>
        <dbReference type="EMBL" id="QGR20962.1"/>
    </source>
</evidence>
<name>A0A650CTK1_ACIAM</name>
<dbReference type="InterPro" id="IPR003787">
    <property type="entry name" value="Sulphur_relay_DsrE/F-like"/>
</dbReference>
<organism evidence="2 3">
    <name type="scientific">Acidianus ambivalens</name>
    <name type="common">Desulfurolobus ambivalens</name>
    <dbReference type="NCBI Taxonomy" id="2283"/>
    <lineage>
        <taxon>Archaea</taxon>
        <taxon>Thermoproteota</taxon>
        <taxon>Thermoprotei</taxon>
        <taxon>Sulfolobales</taxon>
        <taxon>Sulfolobaceae</taxon>
        <taxon>Acidianus</taxon>
    </lineage>
</organism>
<sequence>MKIVLSVDSEEKIPMSITAATHLSEMPETEEVEVVYLNGGIAAVTQRNRIAPLLKNEKVKVVACGTSMEARNITKEELAPGVIYVPASLKEIIKRIQEGYIYLVL</sequence>
<dbReference type="EMBL" id="WHYS01000001">
    <property type="protein sequence ID" value="MQL55426.1"/>
    <property type="molecule type" value="Genomic_DNA"/>
</dbReference>
<protein>
    <submittedName>
        <fullName evidence="2">Uncharacterized protein</fullName>
    </submittedName>
</protein>
<accession>A0A650CTK1</accession>
<keyword evidence="3" id="KW-1185">Reference proteome</keyword>
<dbReference type="RefSeq" id="WP_152941126.1">
    <property type="nucleotide sequence ID" value="NZ_CP045482.1"/>
</dbReference>
<proteinExistence type="predicted"/>
<dbReference type="AlphaFoldDB" id="A0A650CTK1"/>
<dbReference type="Pfam" id="PF02635">
    <property type="entry name" value="DsrE"/>
    <property type="match status" value="1"/>
</dbReference>
<reference evidence="2 3" key="2">
    <citation type="submission" date="2019-10" db="EMBL/GenBank/DDBJ databases">
        <title>Genome Sequences from Six Type Strain Members of the Archaeal Family Sulfolobaceae: Acidianus ambivalens, Acidianus infernus, Metallosphaera prunae, Stygiolobus azoricus, Sulfolobus metallicus, and Sulfurisphaera ohwakuensis.</title>
        <authorList>
            <person name="Counts J.A."/>
            <person name="Kelly R.M."/>
        </authorList>
    </citation>
    <scope>NUCLEOTIDE SEQUENCE [LARGE SCALE GENOMIC DNA]</scope>
    <source>
        <strain evidence="2 3">LEI 10</strain>
    </source>
</reference>
<gene>
    <name evidence="2" type="ORF">D1866_02160</name>
    <name evidence="1" type="ORF">GFB69_06625</name>
</gene>